<dbReference type="InterPro" id="IPR020472">
    <property type="entry name" value="WD40_PAC1"/>
</dbReference>
<keyword evidence="2" id="KW-0677">Repeat</keyword>
<dbReference type="SMART" id="SM00320">
    <property type="entry name" value="WD40"/>
    <property type="match status" value="10"/>
</dbReference>
<dbReference type="PRINTS" id="PR00320">
    <property type="entry name" value="GPROTEINBRPT"/>
</dbReference>
<feature type="repeat" description="WD" evidence="3">
    <location>
        <begin position="1252"/>
        <end position="1293"/>
    </location>
</feature>
<dbReference type="PROSITE" id="PS50082">
    <property type="entry name" value="WD_REPEATS_2"/>
    <property type="match status" value="10"/>
</dbReference>
<organism evidence="6 7">
    <name type="scientific">Aspergillus sydowii CBS 593.65</name>
    <dbReference type="NCBI Taxonomy" id="1036612"/>
    <lineage>
        <taxon>Eukaryota</taxon>
        <taxon>Fungi</taxon>
        <taxon>Dikarya</taxon>
        <taxon>Ascomycota</taxon>
        <taxon>Pezizomycotina</taxon>
        <taxon>Eurotiomycetes</taxon>
        <taxon>Eurotiomycetidae</taxon>
        <taxon>Eurotiales</taxon>
        <taxon>Aspergillaceae</taxon>
        <taxon>Aspergillus</taxon>
        <taxon>Aspergillus subgen. Nidulantes</taxon>
    </lineage>
</organism>
<dbReference type="SUPFAM" id="SSF52540">
    <property type="entry name" value="P-loop containing nucleoside triphosphate hydrolases"/>
    <property type="match status" value="1"/>
</dbReference>
<dbReference type="GO" id="GO:0009116">
    <property type="term" value="P:nucleoside metabolic process"/>
    <property type="evidence" value="ECO:0007669"/>
    <property type="project" value="InterPro"/>
</dbReference>
<dbReference type="InterPro" id="IPR015943">
    <property type="entry name" value="WD40/YVTN_repeat-like_dom_sf"/>
</dbReference>
<dbReference type="VEuPathDB" id="FungiDB:ASPSYDRAFT_499146"/>
<evidence type="ECO:0000259" key="5">
    <source>
        <dbReference type="PROSITE" id="PS50837"/>
    </source>
</evidence>
<feature type="repeat" description="WD" evidence="3">
    <location>
        <begin position="1101"/>
        <end position="1133"/>
    </location>
</feature>
<dbReference type="Pfam" id="PF24883">
    <property type="entry name" value="NPHP3_N"/>
    <property type="match status" value="1"/>
</dbReference>
<dbReference type="STRING" id="1036612.A0A1L9T2N2"/>
<name>A0A1L9T2N2_9EURO</name>
<evidence type="ECO:0000256" key="4">
    <source>
        <dbReference type="SAM" id="MobiDB-lite"/>
    </source>
</evidence>
<dbReference type="Gene3D" id="2.130.10.10">
    <property type="entry name" value="YVTN repeat-like/Quinoprotein amine dehydrogenase"/>
    <property type="match status" value="4"/>
</dbReference>
<dbReference type="RefSeq" id="XP_040697451.1">
    <property type="nucleotide sequence ID" value="XM_040847966.1"/>
</dbReference>
<proteinExistence type="predicted"/>
<dbReference type="Pfam" id="PF00400">
    <property type="entry name" value="WD40"/>
    <property type="match status" value="9"/>
</dbReference>
<dbReference type="OrthoDB" id="674604at2759"/>
<feature type="repeat" description="WD" evidence="3">
    <location>
        <begin position="976"/>
        <end position="1008"/>
    </location>
</feature>
<dbReference type="PANTHER" id="PTHR42968:SF38">
    <property type="entry name" value="NACHT AND WD40 DOMAIN PROTEIN (AFU_ORTHOLOGUE AFUA_7G08500)"/>
    <property type="match status" value="1"/>
</dbReference>
<dbReference type="SUPFAM" id="SSF50978">
    <property type="entry name" value="WD40 repeat-like"/>
    <property type="match status" value="1"/>
</dbReference>
<gene>
    <name evidence="6" type="ORF">ASPSYDRAFT_499146</name>
</gene>
<feature type="repeat" description="WD" evidence="3">
    <location>
        <begin position="1059"/>
        <end position="1100"/>
    </location>
</feature>
<dbReference type="InterPro" id="IPR035994">
    <property type="entry name" value="Nucleoside_phosphorylase_sf"/>
</dbReference>
<dbReference type="InterPro" id="IPR001680">
    <property type="entry name" value="WD40_rpt"/>
</dbReference>
<feature type="repeat" description="WD" evidence="3">
    <location>
        <begin position="1187"/>
        <end position="1209"/>
    </location>
</feature>
<dbReference type="InterPro" id="IPR019775">
    <property type="entry name" value="WD40_repeat_CS"/>
</dbReference>
<dbReference type="PROSITE" id="PS00678">
    <property type="entry name" value="WD_REPEATS_1"/>
    <property type="match status" value="2"/>
</dbReference>
<dbReference type="InterPro" id="IPR056884">
    <property type="entry name" value="NPHP3-like_N"/>
</dbReference>
<dbReference type="GO" id="GO:0003824">
    <property type="term" value="F:catalytic activity"/>
    <property type="evidence" value="ECO:0007669"/>
    <property type="project" value="InterPro"/>
</dbReference>
<accession>A0A1L9T2N2</accession>
<sequence length="1334" mass="148250">MPTLDPNLYTVAWIAPLEIEVQAALHLLDRVHTGGFPVGRGDKYVFHGGEIHGHNVVIATFAAGQLYGVGSATSLASHVKRFFPNLWFGLLVGVAAGLPNLSCSPPRDIRLGDVIVALSINENPAIVPYGLGKRKGPGEFVLSRYGFSLPQTEDIVRSAIGHLKAKQQDVAAVMRYYNNMANKDTSFFDPGQEKDILYLSGDDTPVSRPRRPDAERTRVWYGSIGSGDKLLKSGQDRDELRNTYNLIGLEMEAAGVMNEIPVGNIRGVCDYGDERKNKDWQPYAAAMAAAFAKAVLAEIIPKSAAPSAVFKTDFTDKDNSCLRDLLVADPETERRRIEATKGGLLDDSFRWILGNAEFQKWYNNSQSQLLWIKGDPGKGKTMLMIGIAKELFQQVQSEPSQSIAYFLCQATDPKLNNATSILRSLVYMLIRQQPHLILHLRERYDVDPKLFGSGSTFYSLSAIFEKMIQSSTKATIFLLIDALDECELDLPELLQFITATKSTSSVQVKWVVSSRNRDDIEQALEFDDRKDRLSLELNAHYISDAVAAYIDYRASQLTALKRNEVLLKQVKERLLQRSDGTFLWVALVVQEMQKCRRSAAMVELLERIPRGLIPLYDRMVQQIQQFDGLDRELCILVLSIVTLGYRPLHLHELRLVAGLHKQQYDLDDLKDIVGMCGSFLTIRDDYVYLVHQSAKEYLGDAKVSAAIFPSGPWAIHHQIFRESLQSFSGKLQRNIYNHNNPGAPVSEIATLRPSSDPLFGLRYSCTYWLDHFINFKSPKRPESSVDQISDFFKQHLLHWLESLSLIGELRHGILSLKKLSARHTQHQTIFEAQKFANANAVIVQEAPLQTYSTALVFCPQKSLSKKLYWNQRFDFIKQVYVMRESWDPCLQVMEGHQDSVSAVAFSPDGQTVVSACYDKTIRLWDIATGTAKQVFKGHQVSVNTVAFSPDGQTVAASDYGTIRLWDTTFSTEKQVLKGHQGYINAVAFSPDGQTVASASLDMTIRLWDPAMGLEKQVLKSHKAYINAVVFSPDGQTVAASDNDTIRLWDTTFSTEKQVLKGHQRYIKGVAFSPDGQTVVSASNDKTIRLWNTISGAEKQVLKGHQASVNTVAFSPDGQTVVSASNDKTIRLWDTAFSTEKQVLKGYQAYINAVPPPLDWEAVVSMSAFKQKRIRLWDTASGAEKPTVASAYDDGTIQLWDASSGAEKQALKGHEAYINAVAFLPDRQTLASASNDKTIRLWNTTFGTEKQVLKGHQASVNIVAFSPDGQTVASASNDKTIRLWDTASGAKKHVLKGHRTSVNTVAFSPDGQTVASASNDRTNPALGSSHGAREG</sequence>
<evidence type="ECO:0000256" key="1">
    <source>
        <dbReference type="ARBA" id="ARBA00022574"/>
    </source>
</evidence>
<dbReference type="EMBL" id="KV878596">
    <property type="protein sequence ID" value="OJJ53645.1"/>
    <property type="molecule type" value="Genomic_DNA"/>
</dbReference>
<dbReference type="Proteomes" id="UP000184356">
    <property type="component" value="Unassembled WGS sequence"/>
</dbReference>
<dbReference type="SUPFAM" id="SSF53167">
    <property type="entry name" value="Purine and uridine phosphorylases"/>
    <property type="match status" value="1"/>
</dbReference>
<dbReference type="Gene3D" id="3.40.50.300">
    <property type="entry name" value="P-loop containing nucleotide triphosphate hydrolases"/>
    <property type="match status" value="1"/>
</dbReference>
<protein>
    <recommendedName>
        <fullName evidence="5">NACHT domain-containing protein</fullName>
    </recommendedName>
</protein>
<feature type="repeat" description="WD" evidence="3">
    <location>
        <begin position="1210"/>
        <end position="1251"/>
    </location>
</feature>
<dbReference type="InterPro" id="IPR007111">
    <property type="entry name" value="NACHT_NTPase"/>
</dbReference>
<dbReference type="PROSITE" id="PS50294">
    <property type="entry name" value="WD_REPEATS_REGION"/>
    <property type="match status" value="9"/>
</dbReference>
<evidence type="ECO:0000256" key="2">
    <source>
        <dbReference type="ARBA" id="ARBA00022737"/>
    </source>
</evidence>
<dbReference type="GeneID" id="63764039"/>
<feature type="compositionally biased region" description="Polar residues" evidence="4">
    <location>
        <begin position="1309"/>
        <end position="1325"/>
    </location>
</feature>
<dbReference type="PROSITE" id="PS50837">
    <property type="entry name" value="NACHT"/>
    <property type="match status" value="1"/>
</dbReference>
<feature type="region of interest" description="Disordered" evidence="4">
    <location>
        <begin position="1309"/>
        <end position="1334"/>
    </location>
</feature>
<feature type="repeat" description="WD" evidence="3">
    <location>
        <begin position="1294"/>
        <end position="1321"/>
    </location>
</feature>
<feature type="repeat" description="WD" evidence="3">
    <location>
        <begin position="893"/>
        <end position="934"/>
    </location>
</feature>
<evidence type="ECO:0000256" key="3">
    <source>
        <dbReference type="PROSITE-ProRule" id="PRU00221"/>
    </source>
</evidence>
<feature type="domain" description="NACHT" evidence="5">
    <location>
        <begin position="368"/>
        <end position="515"/>
    </location>
</feature>
<feature type="repeat" description="WD" evidence="3">
    <location>
        <begin position="1018"/>
        <end position="1058"/>
    </location>
</feature>
<dbReference type="InterPro" id="IPR027417">
    <property type="entry name" value="P-loop_NTPase"/>
</dbReference>
<keyword evidence="1 3" id="KW-0853">WD repeat</keyword>
<feature type="repeat" description="WD" evidence="3">
    <location>
        <begin position="935"/>
        <end position="975"/>
    </location>
</feature>
<dbReference type="PANTHER" id="PTHR42968">
    <property type="entry name" value="WD REPEAT-CONTAINING"/>
    <property type="match status" value="1"/>
</dbReference>
<evidence type="ECO:0000313" key="7">
    <source>
        <dbReference type="Proteomes" id="UP000184356"/>
    </source>
</evidence>
<dbReference type="CDD" id="cd00200">
    <property type="entry name" value="WD40"/>
    <property type="match status" value="1"/>
</dbReference>
<evidence type="ECO:0000313" key="6">
    <source>
        <dbReference type="EMBL" id="OJJ53645.1"/>
    </source>
</evidence>
<dbReference type="InterPro" id="IPR036322">
    <property type="entry name" value="WD40_repeat_dom_sf"/>
</dbReference>
<reference evidence="7" key="1">
    <citation type="journal article" date="2017" name="Genome Biol.">
        <title>Comparative genomics reveals high biological diversity and specific adaptations in the industrially and medically important fungal genus Aspergillus.</title>
        <authorList>
            <person name="de Vries R.P."/>
            <person name="Riley R."/>
            <person name="Wiebenga A."/>
            <person name="Aguilar-Osorio G."/>
            <person name="Amillis S."/>
            <person name="Uchima C.A."/>
            <person name="Anderluh G."/>
            <person name="Asadollahi M."/>
            <person name="Askin M."/>
            <person name="Barry K."/>
            <person name="Battaglia E."/>
            <person name="Bayram O."/>
            <person name="Benocci T."/>
            <person name="Braus-Stromeyer S.A."/>
            <person name="Caldana C."/>
            <person name="Canovas D."/>
            <person name="Cerqueira G.C."/>
            <person name="Chen F."/>
            <person name="Chen W."/>
            <person name="Choi C."/>
            <person name="Clum A."/>
            <person name="Dos Santos R.A."/>
            <person name="Damasio A.R."/>
            <person name="Diallinas G."/>
            <person name="Emri T."/>
            <person name="Fekete E."/>
            <person name="Flipphi M."/>
            <person name="Freyberg S."/>
            <person name="Gallo A."/>
            <person name="Gournas C."/>
            <person name="Habgood R."/>
            <person name="Hainaut M."/>
            <person name="Harispe M.L."/>
            <person name="Henrissat B."/>
            <person name="Hilden K.S."/>
            <person name="Hope R."/>
            <person name="Hossain A."/>
            <person name="Karabika E."/>
            <person name="Karaffa L."/>
            <person name="Karanyi Z."/>
            <person name="Krasevec N."/>
            <person name="Kuo A."/>
            <person name="Kusch H."/>
            <person name="LaButti K."/>
            <person name="Lagendijk E.L."/>
            <person name="Lapidus A."/>
            <person name="Levasseur A."/>
            <person name="Lindquist E."/>
            <person name="Lipzen A."/>
            <person name="Logrieco A.F."/>
            <person name="MacCabe A."/>
            <person name="Maekelae M.R."/>
            <person name="Malavazi I."/>
            <person name="Melin P."/>
            <person name="Meyer V."/>
            <person name="Mielnichuk N."/>
            <person name="Miskei M."/>
            <person name="Molnar A.P."/>
            <person name="Mule G."/>
            <person name="Ngan C.Y."/>
            <person name="Orejas M."/>
            <person name="Orosz E."/>
            <person name="Ouedraogo J.P."/>
            <person name="Overkamp K.M."/>
            <person name="Park H.-S."/>
            <person name="Perrone G."/>
            <person name="Piumi F."/>
            <person name="Punt P.J."/>
            <person name="Ram A.F."/>
            <person name="Ramon A."/>
            <person name="Rauscher S."/>
            <person name="Record E."/>
            <person name="Riano-Pachon D.M."/>
            <person name="Robert V."/>
            <person name="Roehrig J."/>
            <person name="Ruller R."/>
            <person name="Salamov A."/>
            <person name="Salih N.S."/>
            <person name="Samson R.A."/>
            <person name="Sandor E."/>
            <person name="Sanguinetti M."/>
            <person name="Schuetze T."/>
            <person name="Sepcic K."/>
            <person name="Shelest E."/>
            <person name="Sherlock G."/>
            <person name="Sophianopoulou V."/>
            <person name="Squina F.M."/>
            <person name="Sun H."/>
            <person name="Susca A."/>
            <person name="Todd R.B."/>
            <person name="Tsang A."/>
            <person name="Unkles S.E."/>
            <person name="van de Wiele N."/>
            <person name="van Rossen-Uffink D."/>
            <person name="Oliveira J.V."/>
            <person name="Vesth T.C."/>
            <person name="Visser J."/>
            <person name="Yu J.-H."/>
            <person name="Zhou M."/>
            <person name="Andersen M.R."/>
            <person name="Archer D.B."/>
            <person name="Baker S.E."/>
            <person name="Benoit I."/>
            <person name="Brakhage A.A."/>
            <person name="Braus G.H."/>
            <person name="Fischer R."/>
            <person name="Frisvad J.C."/>
            <person name="Goldman G.H."/>
            <person name="Houbraken J."/>
            <person name="Oakley B."/>
            <person name="Pocsi I."/>
            <person name="Scazzocchio C."/>
            <person name="Seiboth B."/>
            <person name="vanKuyk P.A."/>
            <person name="Wortman J."/>
            <person name="Dyer P.S."/>
            <person name="Grigoriev I.V."/>
        </authorList>
    </citation>
    <scope>NUCLEOTIDE SEQUENCE [LARGE SCALE GENOMIC DNA]</scope>
    <source>
        <strain evidence="7">CBS 593.65</strain>
    </source>
</reference>
<dbReference type="Gene3D" id="3.40.50.1580">
    <property type="entry name" value="Nucleoside phosphorylase domain"/>
    <property type="match status" value="1"/>
</dbReference>
<keyword evidence="7" id="KW-1185">Reference proteome</keyword>